<proteinExistence type="predicted"/>
<comment type="caution">
    <text evidence="1">The sequence shown here is derived from an EMBL/GenBank/DDBJ whole genome shotgun (WGS) entry which is preliminary data.</text>
</comment>
<dbReference type="EMBL" id="BAABIP010000017">
    <property type="protein sequence ID" value="GAA4769526.1"/>
    <property type="molecule type" value="Genomic_DNA"/>
</dbReference>
<dbReference type="RefSeq" id="WP_264542238.1">
    <property type="nucleotide sequence ID" value="NZ_BAABIP010000017.1"/>
</dbReference>
<organism evidence="1 2">
    <name type="scientific">Flavobacterium hankyongi</name>
    <dbReference type="NCBI Taxonomy" id="1176532"/>
    <lineage>
        <taxon>Bacteria</taxon>
        <taxon>Pseudomonadati</taxon>
        <taxon>Bacteroidota</taxon>
        <taxon>Flavobacteriia</taxon>
        <taxon>Flavobacteriales</taxon>
        <taxon>Flavobacteriaceae</taxon>
        <taxon>Flavobacterium</taxon>
    </lineage>
</organism>
<evidence type="ECO:0000313" key="2">
    <source>
        <dbReference type="Proteomes" id="UP001500141"/>
    </source>
</evidence>
<dbReference type="Proteomes" id="UP001500141">
    <property type="component" value="Unassembled WGS sequence"/>
</dbReference>
<protein>
    <submittedName>
        <fullName evidence="1">Uncharacterized protein</fullName>
    </submittedName>
</protein>
<keyword evidence="2" id="KW-1185">Reference proteome</keyword>
<reference evidence="2" key="1">
    <citation type="journal article" date="2019" name="Int. J. Syst. Evol. Microbiol.">
        <title>The Global Catalogue of Microorganisms (GCM) 10K type strain sequencing project: providing services to taxonomists for standard genome sequencing and annotation.</title>
        <authorList>
            <consortium name="The Broad Institute Genomics Platform"/>
            <consortium name="The Broad Institute Genome Sequencing Center for Infectious Disease"/>
            <person name="Wu L."/>
            <person name="Ma J."/>
        </authorList>
    </citation>
    <scope>NUCLEOTIDE SEQUENCE [LARGE SCALE GENOMIC DNA]</scope>
    <source>
        <strain evidence="2">JCM 18198</strain>
    </source>
</reference>
<evidence type="ECO:0000313" key="1">
    <source>
        <dbReference type="EMBL" id="GAA4769526.1"/>
    </source>
</evidence>
<accession>A0ABP9A0H3</accession>
<name>A0ABP9A0H3_9FLAO</name>
<gene>
    <name evidence="1" type="ORF">GCM10023230_19430</name>
</gene>
<sequence length="122" mass="13668">MRRKVFTYLIVFLLGMFVMPQDVYACNMKMNVTSHKIITSKKTATKSCCDKKSSSKDKGCSKSCNDSKCQCSSLGSCTSLIFGTTEGTTCYFFPSIERGNNFHYNDFVSNAFVTIWSLPKIS</sequence>